<evidence type="ECO:0000313" key="5">
    <source>
        <dbReference type="EMBL" id="NMM97929.1"/>
    </source>
</evidence>
<dbReference type="InterPro" id="IPR011006">
    <property type="entry name" value="CheY-like_superfamily"/>
</dbReference>
<proteinExistence type="predicted"/>
<dbReference type="AlphaFoldDB" id="A0A7Y0EX05"/>
<dbReference type="PROSITE" id="PS50110">
    <property type="entry name" value="RESPONSE_REGULATORY"/>
    <property type="match status" value="1"/>
</dbReference>
<keyword evidence="1" id="KW-0597">Phosphoprotein</keyword>
<evidence type="ECO:0000256" key="3">
    <source>
        <dbReference type="SAM" id="Phobius"/>
    </source>
</evidence>
<keyword evidence="2" id="KW-0175">Coiled coil</keyword>
<name>A0A7Y0EX05_9BIFI</name>
<dbReference type="InterPro" id="IPR036890">
    <property type="entry name" value="HATPase_C_sf"/>
</dbReference>
<keyword evidence="5" id="KW-0238">DNA-binding</keyword>
<dbReference type="Gene3D" id="3.40.50.2300">
    <property type="match status" value="1"/>
</dbReference>
<keyword evidence="6" id="KW-1185">Reference proteome</keyword>
<sequence length="445" mass="48780">MYNGERFSLAIVDNDQLTLKMLTVLIRRKLPNADLTWVCRTGRDAVTRCLSADSQLDVLLVDMSLEGLSGVEVCRQIRAATADVVLIGVTSFSLEHYAADALAAVGRYGRSRWWCLMPPAIAAVRWVVAARAGIPFGDYAILLVSFFVVYMFGRAMSWRATAVQAEQDRLRYERERDRVEAMRRDARAASRIHDAVTNDLAYVAMRLDYERSRSGNDEQHAALFDDLYQRTIDTLGEVRTVINMLDGNGDGSDSESVRDHVGNGHGDGVVFRRSDANIGNSEVDASGIGVIDNMATTSSSCTAFPECVRDVLEHGDQYLAQLGFTGDSTLIDNSTADEPADMDNVTRERGSAVIDMLRELYTNIAVHGDLSGEYRVVVHRNRDGLSVDQVNDIAAQSLLPDKPHSGKGLSLHRSRFAALGGSISASAEDGTWILHATLPSDSSQQ</sequence>
<keyword evidence="3" id="KW-0472">Membrane</keyword>
<reference evidence="5 6" key="1">
    <citation type="submission" date="2020-02" db="EMBL/GenBank/DDBJ databases">
        <title>Characterization of phylogenetic diversity of novel bifidobacterial species isolated in Czech ZOOs.</title>
        <authorList>
            <person name="Lugli G.A."/>
            <person name="Vera N.B."/>
            <person name="Ventura M."/>
        </authorList>
    </citation>
    <scope>NUCLEOTIDE SEQUENCE [LARGE SCALE GENOMIC DNA]</scope>
    <source>
        <strain evidence="5 6">DSM 109959</strain>
    </source>
</reference>
<feature type="coiled-coil region" evidence="2">
    <location>
        <begin position="162"/>
        <end position="189"/>
    </location>
</feature>
<keyword evidence="3" id="KW-0812">Transmembrane</keyword>
<organism evidence="5 6">
    <name type="scientific">Bifidobacterium olomucense</name>
    <dbReference type="NCBI Taxonomy" id="2675324"/>
    <lineage>
        <taxon>Bacteria</taxon>
        <taxon>Bacillati</taxon>
        <taxon>Actinomycetota</taxon>
        <taxon>Actinomycetes</taxon>
        <taxon>Bifidobacteriales</taxon>
        <taxon>Bifidobacteriaceae</taxon>
        <taxon>Bifidobacterium</taxon>
    </lineage>
</organism>
<comment type="caution">
    <text evidence="5">The sequence shown here is derived from an EMBL/GenBank/DDBJ whole genome shotgun (WGS) entry which is preliminary data.</text>
</comment>
<dbReference type="GO" id="GO:0000160">
    <property type="term" value="P:phosphorelay signal transduction system"/>
    <property type="evidence" value="ECO:0007669"/>
    <property type="project" value="InterPro"/>
</dbReference>
<dbReference type="Pfam" id="PF00072">
    <property type="entry name" value="Response_reg"/>
    <property type="match status" value="1"/>
</dbReference>
<gene>
    <name evidence="5" type="ORF">G1C97_0878</name>
</gene>
<dbReference type="Gene3D" id="3.30.565.10">
    <property type="entry name" value="Histidine kinase-like ATPase, C-terminal domain"/>
    <property type="match status" value="1"/>
</dbReference>
<protein>
    <submittedName>
        <fullName evidence="5">DNA-binding response regulator</fullName>
    </submittedName>
</protein>
<evidence type="ECO:0000259" key="4">
    <source>
        <dbReference type="PROSITE" id="PS50110"/>
    </source>
</evidence>
<evidence type="ECO:0000313" key="6">
    <source>
        <dbReference type="Proteomes" id="UP000543419"/>
    </source>
</evidence>
<dbReference type="RefSeq" id="WP_169240726.1">
    <property type="nucleotide sequence ID" value="NZ_JAAIIG010000003.1"/>
</dbReference>
<dbReference type="EMBL" id="JAAIIG010000003">
    <property type="protein sequence ID" value="NMM97929.1"/>
    <property type="molecule type" value="Genomic_DNA"/>
</dbReference>
<feature type="modified residue" description="4-aspartylphosphate" evidence="1">
    <location>
        <position position="62"/>
    </location>
</feature>
<dbReference type="Proteomes" id="UP000543419">
    <property type="component" value="Unassembled WGS sequence"/>
</dbReference>
<evidence type="ECO:0000256" key="1">
    <source>
        <dbReference type="PROSITE-ProRule" id="PRU00169"/>
    </source>
</evidence>
<dbReference type="GO" id="GO:0003677">
    <property type="term" value="F:DNA binding"/>
    <property type="evidence" value="ECO:0007669"/>
    <property type="project" value="UniProtKB-KW"/>
</dbReference>
<evidence type="ECO:0000256" key="2">
    <source>
        <dbReference type="SAM" id="Coils"/>
    </source>
</evidence>
<accession>A0A7Y0EX05</accession>
<dbReference type="InterPro" id="IPR001789">
    <property type="entry name" value="Sig_transdc_resp-reg_receiver"/>
</dbReference>
<keyword evidence="3" id="KW-1133">Transmembrane helix</keyword>
<dbReference type="SUPFAM" id="SSF52172">
    <property type="entry name" value="CheY-like"/>
    <property type="match status" value="1"/>
</dbReference>
<feature type="transmembrane region" description="Helical" evidence="3">
    <location>
        <begin position="136"/>
        <end position="153"/>
    </location>
</feature>
<feature type="domain" description="Response regulatory" evidence="4">
    <location>
        <begin position="8"/>
        <end position="132"/>
    </location>
</feature>